<dbReference type="AlphaFoldDB" id="A0AB37B6L2"/>
<accession>A0AB37B6L2</accession>
<evidence type="ECO:0008006" key="2">
    <source>
        <dbReference type="Google" id="ProtNLM"/>
    </source>
</evidence>
<sequence length="167" mass="18721">MTKSSLTFFFQEYCEKHQLNGEQIKELAIKASSFSLEVKGTSQAHPPLQAIFAKCRQVCESKHVNNDETTSQYTGAEHQAIRDLFASLKQSAREAHSLHHQSHQGDVQTHAKDNQLHVLEVPAVAEVDKAVFAYLEAFFASDRSSSELLKLSNRLFNLGQAYNKTGK</sequence>
<dbReference type="RefSeq" id="WP_105888526.1">
    <property type="nucleotide sequence ID" value="NZ_CP135820.1"/>
</dbReference>
<name>A0AB37B6L2_HAEIF</name>
<proteinExistence type="predicted"/>
<evidence type="ECO:0000313" key="1">
    <source>
        <dbReference type="EMBL" id="PRJ24671.1"/>
    </source>
</evidence>
<protein>
    <recommendedName>
        <fullName evidence="2">Phage protein</fullName>
    </recommendedName>
</protein>
<reference evidence="1" key="1">
    <citation type="submission" date="2017-04" db="EMBL/GenBank/DDBJ databases">
        <title>Haemophilus influenzae in COPD genome sequencing project.</title>
        <authorList>
            <person name="Murphy T.F."/>
            <person name="Kong Y."/>
            <person name="Nadendla S."/>
            <person name="Tettelin H."/>
            <person name="Pettigrew M."/>
        </authorList>
    </citation>
    <scope>NUCLEOTIDE SEQUENCE [LARGE SCALE GENOMIC DNA]</scope>
    <source>
        <strain evidence="1">39P1H1</strain>
    </source>
</reference>
<dbReference type="EMBL" id="NEBD01000027">
    <property type="protein sequence ID" value="PRJ24671.1"/>
    <property type="molecule type" value="Genomic_DNA"/>
</dbReference>
<gene>
    <name evidence="1" type="ORF">BV056_01578</name>
</gene>
<organism evidence="1">
    <name type="scientific">Haemophilus influenzae</name>
    <dbReference type="NCBI Taxonomy" id="727"/>
    <lineage>
        <taxon>Bacteria</taxon>
        <taxon>Pseudomonadati</taxon>
        <taxon>Pseudomonadota</taxon>
        <taxon>Gammaproteobacteria</taxon>
        <taxon>Pasteurellales</taxon>
        <taxon>Pasteurellaceae</taxon>
        <taxon>Haemophilus</taxon>
    </lineage>
</organism>
<comment type="caution">
    <text evidence="1">The sequence shown here is derived from an EMBL/GenBank/DDBJ whole genome shotgun (WGS) entry which is preliminary data.</text>
</comment>